<evidence type="ECO:0008006" key="4">
    <source>
        <dbReference type="Google" id="ProtNLM"/>
    </source>
</evidence>
<dbReference type="NCBIfam" id="TIGR04433">
    <property type="entry name" value="UrcA_uranyl"/>
    <property type="match status" value="1"/>
</dbReference>
<organism evidence="2 3">
    <name type="scientific">Novosphingobium aromaticivorans (strain ATCC 700278 / DSM 12444 / CCUG 56034 / CIP 105152 / NBRC 16084 / F199)</name>
    <dbReference type="NCBI Taxonomy" id="279238"/>
    <lineage>
        <taxon>Bacteria</taxon>
        <taxon>Pseudomonadati</taxon>
        <taxon>Pseudomonadota</taxon>
        <taxon>Alphaproteobacteria</taxon>
        <taxon>Sphingomonadales</taxon>
        <taxon>Sphingomonadaceae</taxon>
        <taxon>Novosphingobium</taxon>
    </lineage>
</organism>
<dbReference type="eggNOG" id="ENOG502ZYI9">
    <property type="taxonomic scope" value="Bacteria"/>
</dbReference>
<dbReference type="EMBL" id="CP000248">
    <property type="protein sequence ID" value="ABD25050.1"/>
    <property type="molecule type" value="Genomic_DNA"/>
</dbReference>
<keyword evidence="3" id="KW-1185">Reference proteome</keyword>
<dbReference type="AlphaFoldDB" id="Q2GAS3"/>
<name>Q2GAS3_NOVAD</name>
<feature type="signal peptide" evidence="1">
    <location>
        <begin position="1"/>
        <end position="27"/>
    </location>
</feature>
<feature type="chain" id="PRO_5004208501" description="UrcA family protein" evidence="1">
    <location>
        <begin position="28"/>
        <end position="117"/>
    </location>
</feature>
<dbReference type="HOGENOM" id="CLU_174751_0_0_5"/>
<protein>
    <recommendedName>
        <fullName evidence="4">UrcA family protein</fullName>
    </recommendedName>
</protein>
<reference evidence="3" key="1">
    <citation type="submission" date="2006-01" db="EMBL/GenBank/DDBJ databases">
        <title>Complete sequence of Novosphingobium aromaticivorans DSM 12444.</title>
        <authorList>
            <consortium name="US DOE Joint Genome Institute"/>
            <person name="Copeland A."/>
            <person name="Lucas S."/>
            <person name="Lapidus A."/>
            <person name="Barry K."/>
            <person name="Detter J.C."/>
            <person name="Glavina T."/>
            <person name="Hammon N."/>
            <person name="Israni S."/>
            <person name="Pitluck S."/>
            <person name="Chain P."/>
            <person name="Malfatti S."/>
            <person name="Shin M."/>
            <person name="Vergez L."/>
            <person name="Schmutz J."/>
            <person name="Larimer F."/>
            <person name="Land M."/>
            <person name="Kyrpides N."/>
            <person name="Ivanova N."/>
            <person name="Fredrickson J."/>
            <person name="Balkwill D."/>
            <person name="Romine M.F."/>
            <person name="Richardson P."/>
        </authorList>
    </citation>
    <scope>NUCLEOTIDE SEQUENCE [LARGE SCALE GENOMIC DNA]</scope>
    <source>
        <strain evidence="3">ATCC 700278 / DSM 12444 / CCUG 56034 / CIP 105152 / NBRC 16084 / F199</strain>
    </source>
</reference>
<sequence length="117" mass="12209">MPKAQEMNLKAALVAIATLSIATTAHAEGANPFAKDQAVLDLKGLDLSTADGQQRLAIRMDQAARAVCGDRLASVHLALESKARECRSAVVADVRAQIEARMAATGGTANVKLASLR</sequence>
<accession>Q2GAS3</accession>
<evidence type="ECO:0000313" key="3">
    <source>
        <dbReference type="Proteomes" id="UP000009134"/>
    </source>
</evidence>
<dbReference type="RefSeq" id="WP_011444264.1">
    <property type="nucleotide sequence ID" value="NC_007794.1"/>
</dbReference>
<dbReference type="STRING" id="279238.Saro_0603"/>
<evidence type="ECO:0000256" key="1">
    <source>
        <dbReference type="SAM" id="SignalP"/>
    </source>
</evidence>
<evidence type="ECO:0000313" key="2">
    <source>
        <dbReference type="EMBL" id="ABD25050.1"/>
    </source>
</evidence>
<keyword evidence="1" id="KW-0732">Signal</keyword>
<dbReference type="Proteomes" id="UP000009134">
    <property type="component" value="Chromosome"/>
</dbReference>
<proteinExistence type="predicted"/>
<dbReference type="InterPro" id="IPR030972">
    <property type="entry name" value="UrcA_uranyl"/>
</dbReference>
<dbReference type="KEGG" id="nar:Saro_0603"/>
<gene>
    <name evidence="2" type="ordered locus">Saro_0603</name>
</gene>